<dbReference type="InterPro" id="IPR050158">
    <property type="entry name" value="Ubiquitin_ubiquitin-like"/>
</dbReference>
<dbReference type="Proteomes" id="UP000325218">
    <property type="component" value="Unassembled WGS sequence"/>
</dbReference>
<evidence type="ECO:0000259" key="6">
    <source>
        <dbReference type="PROSITE" id="PS51272"/>
    </source>
</evidence>
<evidence type="ECO:0000313" key="7">
    <source>
        <dbReference type="EMBL" id="TYA12224.1"/>
    </source>
</evidence>
<dbReference type="InterPro" id="IPR019954">
    <property type="entry name" value="Ubiquitin_CS"/>
</dbReference>
<evidence type="ECO:0008006" key="9">
    <source>
        <dbReference type="Google" id="ProtNLM"/>
    </source>
</evidence>
<feature type="domain" description="Ubiquitin-like" evidence="4">
    <location>
        <begin position="25"/>
        <end position="100"/>
    </location>
</feature>
<dbReference type="PROSITE" id="PS50853">
    <property type="entry name" value="FN3"/>
    <property type="match status" value="1"/>
</dbReference>
<dbReference type="RefSeq" id="WP_148453738.1">
    <property type="nucleotide sequence ID" value="NZ_VSDO01000003.1"/>
</dbReference>
<dbReference type="InterPro" id="IPR036116">
    <property type="entry name" value="FN3_sf"/>
</dbReference>
<reference evidence="7 8" key="1">
    <citation type="submission" date="2019-08" db="EMBL/GenBank/DDBJ databases">
        <title>Genome sequencing of Paenibacillus faecis DSM 23593(T).</title>
        <authorList>
            <person name="Kook J.-K."/>
            <person name="Park S.-N."/>
            <person name="Lim Y.K."/>
        </authorList>
    </citation>
    <scope>NUCLEOTIDE SEQUENCE [LARGE SCALE GENOMIC DNA]</scope>
    <source>
        <strain evidence="7 8">DSM 23593</strain>
    </source>
</reference>
<dbReference type="Gene3D" id="2.60.40.10">
    <property type="entry name" value="Immunoglobulins"/>
    <property type="match status" value="1"/>
</dbReference>
<dbReference type="FunFam" id="3.10.20.90:FF:000009">
    <property type="entry name" value="Ubiquitin-60S ribosomal protein"/>
    <property type="match status" value="1"/>
</dbReference>
<dbReference type="SUPFAM" id="SSF49265">
    <property type="entry name" value="Fibronectin type III"/>
    <property type="match status" value="1"/>
</dbReference>
<feature type="domain" description="Fibronectin type-III" evidence="5">
    <location>
        <begin position="194"/>
        <end position="287"/>
    </location>
</feature>
<dbReference type="Gene3D" id="2.60.40.2700">
    <property type="match status" value="1"/>
</dbReference>
<dbReference type="EMBL" id="VSDO01000003">
    <property type="protein sequence ID" value="TYA12224.1"/>
    <property type="molecule type" value="Genomic_DNA"/>
</dbReference>
<dbReference type="SMART" id="SM00060">
    <property type="entry name" value="FN3"/>
    <property type="match status" value="1"/>
</dbReference>
<keyword evidence="2" id="KW-1017">Isopeptide bond</keyword>
<feature type="domain" description="SLH" evidence="6">
    <location>
        <begin position="663"/>
        <end position="726"/>
    </location>
</feature>
<dbReference type="AlphaFoldDB" id="A0A5D0CSB6"/>
<dbReference type="InterPro" id="IPR001119">
    <property type="entry name" value="SLH_dom"/>
</dbReference>
<proteinExistence type="inferred from homology"/>
<dbReference type="InterPro" id="IPR003961">
    <property type="entry name" value="FN3_dom"/>
</dbReference>
<dbReference type="PROSITE" id="PS51272">
    <property type="entry name" value="SLH"/>
    <property type="match status" value="3"/>
</dbReference>
<dbReference type="Pfam" id="PF12733">
    <property type="entry name" value="Cadherin-like"/>
    <property type="match status" value="1"/>
</dbReference>
<dbReference type="PRINTS" id="PR00348">
    <property type="entry name" value="UBIQUITIN"/>
</dbReference>
<dbReference type="Pfam" id="PF00395">
    <property type="entry name" value="SLH"/>
    <property type="match status" value="3"/>
</dbReference>
<dbReference type="InterPro" id="IPR025883">
    <property type="entry name" value="Cadherin-like_domain"/>
</dbReference>
<comment type="similarity">
    <text evidence="1">Belongs to the ubiquitin family.</text>
</comment>
<evidence type="ECO:0000256" key="1">
    <source>
        <dbReference type="ARBA" id="ARBA00008430"/>
    </source>
</evidence>
<feature type="domain" description="SLH" evidence="6">
    <location>
        <begin position="727"/>
        <end position="786"/>
    </location>
</feature>
<protein>
    <recommendedName>
        <fullName evidence="9">S-layer homology domain-containing protein</fullName>
    </recommendedName>
</protein>
<feature type="domain" description="SLH" evidence="6">
    <location>
        <begin position="796"/>
        <end position="855"/>
    </location>
</feature>
<keyword evidence="8" id="KW-1185">Reference proteome</keyword>
<feature type="region of interest" description="Disordered" evidence="3">
    <location>
        <begin position="392"/>
        <end position="428"/>
    </location>
</feature>
<dbReference type="Pfam" id="PF00240">
    <property type="entry name" value="ubiquitin"/>
    <property type="match status" value="1"/>
</dbReference>
<dbReference type="SMART" id="SM00213">
    <property type="entry name" value="UBQ"/>
    <property type="match status" value="1"/>
</dbReference>
<evidence type="ECO:0000259" key="4">
    <source>
        <dbReference type="PROSITE" id="PS50053"/>
    </source>
</evidence>
<dbReference type="InterPro" id="IPR013783">
    <property type="entry name" value="Ig-like_fold"/>
</dbReference>
<dbReference type="OrthoDB" id="663332at2"/>
<evidence type="ECO:0000256" key="3">
    <source>
        <dbReference type="SAM" id="MobiDB-lite"/>
    </source>
</evidence>
<dbReference type="PROSITE" id="PS00299">
    <property type="entry name" value="UBIQUITIN_1"/>
    <property type="match status" value="1"/>
</dbReference>
<accession>A0A5D0CSB6</accession>
<dbReference type="InterPro" id="IPR019956">
    <property type="entry name" value="Ubiquitin_dom"/>
</dbReference>
<evidence type="ECO:0000259" key="5">
    <source>
        <dbReference type="PROSITE" id="PS50853"/>
    </source>
</evidence>
<dbReference type="SUPFAM" id="SSF54236">
    <property type="entry name" value="Ubiquitin-like"/>
    <property type="match status" value="1"/>
</dbReference>
<dbReference type="InterPro" id="IPR000626">
    <property type="entry name" value="Ubiquitin-like_dom"/>
</dbReference>
<dbReference type="CDD" id="cd01803">
    <property type="entry name" value="Ubl_ubiquitin"/>
    <property type="match status" value="1"/>
</dbReference>
<comment type="caution">
    <text evidence="7">The sequence shown here is derived from an EMBL/GenBank/DDBJ whole genome shotgun (WGS) entry which is preliminary data.</text>
</comment>
<name>A0A5D0CSB6_9BACL</name>
<dbReference type="CDD" id="cd00063">
    <property type="entry name" value="FN3"/>
    <property type="match status" value="1"/>
</dbReference>
<evidence type="ECO:0000313" key="8">
    <source>
        <dbReference type="Proteomes" id="UP000325218"/>
    </source>
</evidence>
<dbReference type="Gene3D" id="3.10.20.90">
    <property type="entry name" value="Phosphatidylinositol 3-kinase Catalytic Subunit, Chain A, domain 1"/>
    <property type="match status" value="1"/>
</dbReference>
<sequence>MRKLVASLAVTLVVALLFQQQVFAMAIYVKTLTGKTITLDVEPSDSIEMVKQQISDKEGIPVDQQRLIFAGKQLEDGRTLSDYNIQKDSTLHLVLRIRNDASLKSLAIHPGILDPVFVPAVEAYRANVPYDIPSISVSADAADDTASIQINGGADNPADVPLQVGDNSVTITVTAADNTAKAYTVTVTRAAPVPIDSLAVAGTSATTVALSWAAVPGASGMAVEQSLAGRNDWAAATTTPAPLAADATSATVTDLSPDTAYDFRLVVTGGANEGRSNIVSVKTAAPDVDAETPAVVSQPLDQTLRLGASARPLSVTALVYDGGTLSYQWYRGDKNETAGGTAIEGAAGSSYTPPDKTVGTTYYYAVITNMNPGVTGVQTASATSSAAKVTILPATPPGGHDGDGSSGGGSGGSVVLSPQTPIKPEDPAKPKAEFTFKINGQSADIGSVSLTEVNGRKIAKAVLDSGKLRERLAVGEQASASVAVTITVNEDADAVIGEINGQLADFLQKKQAVLTVESPQAAFTLPVREINLDGLLRQMTSSRQNPTMQDLEIQVEVAKSPADTTRSSEQAAARHDSELVSPPLDFAVRGVHKQTVVDIREFGTYLTWDIPLPGGETPKTTTGVMLGSDGTARPIATRFMEAGGQTYARLSGMATDTYALTRRQPAGFSDTTHHWAKGAIENLSSRLILTGGESGLFRPNDQISRAEFAVMLTRALGLPLKEGTSLFSDINTSDGYYSEVNTAAAFGLIGGFEDGSFRPADKITREQAMTMIAQAMKLTGLADRLPGQSGEHSAALSAFPDAANVSSWALSGIRDSLAAGLITGRADGRLAPQSSVTRAEVAIIVERLLQKSGLI</sequence>
<dbReference type="PANTHER" id="PTHR10666">
    <property type="entry name" value="UBIQUITIN"/>
    <property type="match status" value="1"/>
</dbReference>
<dbReference type="InterPro" id="IPR029071">
    <property type="entry name" value="Ubiquitin-like_domsf"/>
</dbReference>
<dbReference type="PROSITE" id="PS50053">
    <property type="entry name" value="UBIQUITIN_2"/>
    <property type="match status" value="1"/>
</dbReference>
<evidence type="ECO:0000256" key="2">
    <source>
        <dbReference type="ARBA" id="ARBA00022499"/>
    </source>
</evidence>
<gene>
    <name evidence="7" type="ORF">FRY98_16055</name>
</gene>
<organism evidence="7 8">
    <name type="scientific">Paenibacillus faecis</name>
    <dbReference type="NCBI Taxonomy" id="862114"/>
    <lineage>
        <taxon>Bacteria</taxon>
        <taxon>Bacillati</taxon>
        <taxon>Bacillota</taxon>
        <taxon>Bacilli</taxon>
        <taxon>Bacillales</taxon>
        <taxon>Paenibacillaceae</taxon>
        <taxon>Paenibacillus</taxon>
    </lineage>
</organism>